<evidence type="ECO:0000259" key="3">
    <source>
        <dbReference type="Pfam" id="PF18962"/>
    </source>
</evidence>
<comment type="caution">
    <text evidence="4">The sequence shown here is derived from an EMBL/GenBank/DDBJ whole genome shotgun (WGS) entry which is preliminary data.</text>
</comment>
<sequence>MKSVFLSMIFGFTVLGVSYGQSVEDLMNQVSTINLETKVAVLSGEQSANIDGTTQTITSRVHSNNDLAAEYIKEQLEALPNLTVNYQNFNTTGKNIIATQLGQTNPDDIYIVCAHYDSVTAYCADDNATGVSAVIEIARILSTQCTDSTIIYALWDEEEIGLRGANYYAQQAADDTNGNTRDNILAVVNMDMIGYDGDAPGTAGDNDFDIDVRNIANSIAIKDDLISILSTYTFDLNEIVVNPGTTASDHSRFWNEGYSAVLVGESWETDDETPDYHTSNDRVEDIDFQYMTELTKLVTAYLATKSGLINLDNTVTQSATELTANQSTGSYQWFNCDTGAAISGETSQTFTPTTTGNYAVEVSNGSCSEMSLCISFSVLSTEEFSPNEIKIFPNPVTSKLNIENFTGSELKITINDISGKVVRTQVSQKELTVIELNTMATGVYFVSINSDTKSSTYKIVKE</sequence>
<dbReference type="Pfam" id="PF18962">
    <property type="entry name" value="Por_Secre_tail"/>
    <property type="match status" value="1"/>
</dbReference>
<accession>A0A7K1GB48</accession>
<dbReference type="SUPFAM" id="SSF53187">
    <property type="entry name" value="Zn-dependent exopeptidases"/>
    <property type="match status" value="1"/>
</dbReference>
<organism evidence="4 5">
    <name type="scientific">Winogradskyella ouciana</name>
    <dbReference type="NCBI Taxonomy" id="2608631"/>
    <lineage>
        <taxon>Bacteria</taxon>
        <taxon>Pseudomonadati</taxon>
        <taxon>Bacteroidota</taxon>
        <taxon>Flavobacteriia</taxon>
        <taxon>Flavobacteriales</taxon>
        <taxon>Flavobacteriaceae</taxon>
        <taxon>Winogradskyella</taxon>
    </lineage>
</organism>
<feature type="domain" description="Peptidase M28" evidence="2">
    <location>
        <begin position="95"/>
        <end position="300"/>
    </location>
</feature>
<dbReference type="NCBIfam" id="TIGR04183">
    <property type="entry name" value="Por_Secre_tail"/>
    <property type="match status" value="1"/>
</dbReference>
<dbReference type="EMBL" id="WJYA01000004">
    <property type="protein sequence ID" value="MTE26373.1"/>
    <property type="molecule type" value="Genomic_DNA"/>
</dbReference>
<dbReference type="Pfam" id="PF04389">
    <property type="entry name" value="Peptidase_M28"/>
    <property type="match status" value="1"/>
</dbReference>
<protein>
    <submittedName>
        <fullName evidence="4">M28 family peptidase</fullName>
    </submittedName>
</protein>
<dbReference type="Gene3D" id="3.40.630.10">
    <property type="entry name" value="Zn peptidases"/>
    <property type="match status" value="1"/>
</dbReference>
<dbReference type="AlphaFoldDB" id="A0A7K1GB48"/>
<dbReference type="RefSeq" id="WP_155088204.1">
    <property type="nucleotide sequence ID" value="NZ_OZ260095.1"/>
</dbReference>
<dbReference type="GO" id="GO:0008235">
    <property type="term" value="F:metalloexopeptidase activity"/>
    <property type="evidence" value="ECO:0007669"/>
    <property type="project" value="InterPro"/>
</dbReference>
<keyword evidence="5" id="KW-1185">Reference proteome</keyword>
<keyword evidence="1" id="KW-0732">Signal</keyword>
<dbReference type="PANTHER" id="PTHR12147:SF26">
    <property type="entry name" value="PEPTIDASE M28 DOMAIN-CONTAINING PROTEIN"/>
    <property type="match status" value="1"/>
</dbReference>
<feature type="domain" description="Secretion system C-terminal sorting" evidence="3">
    <location>
        <begin position="391"/>
        <end position="460"/>
    </location>
</feature>
<dbReference type="InterPro" id="IPR045175">
    <property type="entry name" value="M28_fam"/>
</dbReference>
<evidence type="ECO:0000313" key="5">
    <source>
        <dbReference type="Proteomes" id="UP000447545"/>
    </source>
</evidence>
<evidence type="ECO:0000259" key="2">
    <source>
        <dbReference type="Pfam" id="PF04389"/>
    </source>
</evidence>
<evidence type="ECO:0000256" key="1">
    <source>
        <dbReference type="ARBA" id="ARBA00022729"/>
    </source>
</evidence>
<dbReference type="PANTHER" id="PTHR12147">
    <property type="entry name" value="METALLOPEPTIDASE M28 FAMILY MEMBER"/>
    <property type="match status" value="1"/>
</dbReference>
<reference evidence="4 5" key="1">
    <citation type="submission" date="2019-11" db="EMBL/GenBank/DDBJ databases">
        <title>Winogradskyella ouciana sp. nov., isolated from the hadal seawater of the Mariana Trench.</title>
        <authorList>
            <person name="Liu R."/>
        </authorList>
    </citation>
    <scope>NUCLEOTIDE SEQUENCE [LARGE SCALE GENOMIC DNA]</scope>
    <source>
        <strain evidence="4 5">ZXX205</strain>
    </source>
</reference>
<dbReference type="GO" id="GO:0006508">
    <property type="term" value="P:proteolysis"/>
    <property type="evidence" value="ECO:0007669"/>
    <property type="project" value="InterPro"/>
</dbReference>
<proteinExistence type="predicted"/>
<dbReference type="InterPro" id="IPR007484">
    <property type="entry name" value="Peptidase_M28"/>
</dbReference>
<dbReference type="InterPro" id="IPR026444">
    <property type="entry name" value="Secre_tail"/>
</dbReference>
<evidence type="ECO:0000313" key="4">
    <source>
        <dbReference type="EMBL" id="MTE26373.1"/>
    </source>
</evidence>
<gene>
    <name evidence="4" type="ORF">F1003_05440</name>
</gene>
<dbReference type="Proteomes" id="UP000447545">
    <property type="component" value="Unassembled WGS sequence"/>
</dbReference>
<name>A0A7K1GB48_9FLAO</name>